<dbReference type="Proteomes" id="UP001238467">
    <property type="component" value="Unassembled WGS sequence"/>
</dbReference>
<sequence length="384" mass="43044">MHSAVSAFSSIPAPVWDGFFPGEVEGLRYYQACEAARPSHAHTQALMVKTAHGADAVAPMFRMDYALHTSIQEGRLGDALRWIDQRFPRALKLPLLGLGSPFAERCHFGFAPLSSPTARQEAAGRMLDLLEQQAALSGIGLTVVKDVHDADLPVLAPVLRNRGYTRLSSLPIAVLHLPYATLDAYLNSLSGATRKDMRRKLRAAEAVEIEIRTDVSDIQDELYALYEETRQTSSSDYGDFERLPRSYFHQVVSALSPQAFCVLYRVEGVLAAFNLLMVEDDRVIDKFLGMRYPLARTHNLYFVSWMQNVRYCINSGKTRLQTGQGTFANKLRLGSSLEPMHNYFRHRNPVLNGALKLASKFFGFEEMDPGLRAARKREDELSSL</sequence>
<organism evidence="1 2">
    <name type="scientific">Ancylobacter vacuolatus</name>
    <dbReference type="NCBI Taxonomy" id="223389"/>
    <lineage>
        <taxon>Bacteria</taxon>
        <taxon>Pseudomonadati</taxon>
        <taxon>Pseudomonadota</taxon>
        <taxon>Alphaproteobacteria</taxon>
        <taxon>Hyphomicrobiales</taxon>
        <taxon>Xanthobacteraceae</taxon>
        <taxon>Ancylobacter</taxon>
    </lineage>
</organism>
<evidence type="ECO:0000313" key="2">
    <source>
        <dbReference type="Proteomes" id="UP001238467"/>
    </source>
</evidence>
<dbReference type="Pfam" id="PF04339">
    <property type="entry name" value="FemAB_like"/>
    <property type="match status" value="1"/>
</dbReference>
<gene>
    <name evidence="1" type="ORF">J2S76_004119</name>
</gene>
<accession>A0ABU0DMJ6</accession>
<proteinExistence type="predicted"/>
<evidence type="ECO:0008006" key="3">
    <source>
        <dbReference type="Google" id="ProtNLM"/>
    </source>
</evidence>
<evidence type="ECO:0000313" key="1">
    <source>
        <dbReference type="EMBL" id="MDQ0349668.1"/>
    </source>
</evidence>
<dbReference type="InterPro" id="IPR007434">
    <property type="entry name" value="FemAB-like"/>
</dbReference>
<protein>
    <recommendedName>
        <fullName evidence="3">Acetyltransferase (GNAT) domain-containing protein</fullName>
    </recommendedName>
</protein>
<dbReference type="InterPro" id="IPR016181">
    <property type="entry name" value="Acyl_CoA_acyltransferase"/>
</dbReference>
<reference evidence="1 2" key="1">
    <citation type="submission" date="2023-07" db="EMBL/GenBank/DDBJ databases">
        <title>Genomic Encyclopedia of Type Strains, Phase IV (KMG-IV): sequencing the most valuable type-strain genomes for metagenomic binning, comparative biology and taxonomic classification.</title>
        <authorList>
            <person name="Goeker M."/>
        </authorList>
    </citation>
    <scope>NUCLEOTIDE SEQUENCE [LARGE SCALE GENOMIC DNA]</scope>
    <source>
        <strain evidence="1 2">DSM 1277</strain>
    </source>
</reference>
<keyword evidence="2" id="KW-1185">Reference proteome</keyword>
<dbReference type="RefSeq" id="WP_307063578.1">
    <property type="nucleotide sequence ID" value="NZ_JAUSUH010000012.1"/>
</dbReference>
<dbReference type="SUPFAM" id="SSF55729">
    <property type="entry name" value="Acyl-CoA N-acyltransferases (Nat)"/>
    <property type="match status" value="1"/>
</dbReference>
<dbReference type="Gene3D" id="3.40.630.30">
    <property type="match status" value="1"/>
</dbReference>
<comment type="caution">
    <text evidence="1">The sequence shown here is derived from an EMBL/GenBank/DDBJ whole genome shotgun (WGS) entry which is preliminary data.</text>
</comment>
<dbReference type="EMBL" id="JAUSUH010000012">
    <property type="protein sequence ID" value="MDQ0349668.1"/>
    <property type="molecule type" value="Genomic_DNA"/>
</dbReference>
<name>A0ABU0DMJ6_9HYPH</name>